<dbReference type="InterPro" id="IPR006054">
    <property type="entry name" value="DnaQ"/>
</dbReference>
<organism evidence="11 12">
    <name type="scientific">Alkalihalophilus pseudofirmus</name>
    <name type="common">Bacillus pseudofirmus</name>
    <dbReference type="NCBI Taxonomy" id="79885"/>
    <lineage>
        <taxon>Bacteria</taxon>
        <taxon>Bacillati</taxon>
        <taxon>Bacillota</taxon>
        <taxon>Bacilli</taxon>
        <taxon>Bacillales</taxon>
        <taxon>Bacillaceae</taxon>
        <taxon>Alkalihalophilus</taxon>
    </lineage>
</organism>
<dbReference type="InterPro" id="IPR014001">
    <property type="entry name" value="Helicase_ATP-bd"/>
</dbReference>
<keyword evidence="2 6" id="KW-0547">Nucleotide-binding</keyword>
<dbReference type="AlphaFoldDB" id="A0AAJ2KTE9"/>
<dbReference type="EC" id="3.1.-.-" evidence="6 7"/>
<dbReference type="GO" id="GO:0003677">
    <property type="term" value="F:DNA binding"/>
    <property type="evidence" value="ECO:0007669"/>
    <property type="project" value="InterPro"/>
</dbReference>
<dbReference type="PANTHER" id="PTHR11472:SF34">
    <property type="entry name" value="REGULATOR OF TELOMERE ELONGATION HELICASE 1"/>
    <property type="match status" value="1"/>
</dbReference>
<dbReference type="SMART" id="SM00479">
    <property type="entry name" value="EXOIII"/>
    <property type="match status" value="1"/>
</dbReference>
<dbReference type="Proteomes" id="UP001285636">
    <property type="component" value="Unassembled WGS sequence"/>
</dbReference>
<dbReference type="InterPro" id="IPR027417">
    <property type="entry name" value="P-loop_NTPase"/>
</dbReference>
<evidence type="ECO:0000256" key="1">
    <source>
        <dbReference type="ARBA" id="ARBA00022722"/>
    </source>
</evidence>
<feature type="domain" description="Helicase ATP-binding" evidence="9">
    <location>
        <begin position="253"/>
        <end position="516"/>
    </location>
</feature>
<evidence type="ECO:0000256" key="3">
    <source>
        <dbReference type="ARBA" id="ARBA00022801"/>
    </source>
</evidence>
<dbReference type="RefSeq" id="WP_323465926.1">
    <property type="nucleotide sequence ID" value="NZ_CP144224.1"/>
</dbReference>
<comment type="caution">
    <text evidence="11">The sequence shown here is derived from an EMBL/GenBank/DDBJ whole genome shotgun (WGS) entry which is preliminary data.</text>
</comment>
<dbReference type="NCBIfam" id="TIGR00573">
    <property type="entry name" value="dnaq"/>
    <property type="match status" value="1"/>
</dbReference>
<feature type="domain" description="Helicase C-terminal" evidence="10">
    <location>
        <begin position="753"/>
        <end position="930"/>
    </location>
</feature>
<evidence type="ECO:0000259" key="8">
    <source>
        <dbReference type="PROSITE" id="PS51192"/>
    </source>
</evidence>
<evidence type="ECO:0000313" key="12">
    <source>
        <dbReference type="Proteomes" id="UP001285636"/>
    </source>
</evidence>
<keyword evidence="5 6" id="KW-0067">ATP-binding</keyword>
<keyword evidence="4 6" id="KW-0269">Exonuclease</keyword>
<comment type="function">
    <text evidence="6 7">3'-5' exonuclease.</text>
</comment>
<dbReference type="GO" id="GO:0003678">
    <property type="term" value="F:DNA helicase activity"/>
    <property type="evidence" value="ECO:0007669"/>
    <property type="project" value="TreeGrafter"/>
</dbReference>
<accession>A0AAJ2KTE9</accession>
<gene>
    <name evidence="6 7 11" type="primary">dinG</name>
    <name evidence="11" type="ORF">RYX45_04175</name>
</gene>
<sequence>MNDRFIVVDVETTGHSVAKGDRIIQIGAVVIENGEIIERFASFVNPEVEIPPFIEELTGINQAMVEHAPTFKELAVELLPLFENVGFVAHNVPFDLSFLKNQFELIGEKFPKMKCYDTVELSRMLLPKEESYKLGHLAFSLGLSHDRPHQADSDAEVTAEIFLYLLNKLKGLPLLTLEQLIPIVRYFRSSLEPMISAFIQEKVMLGVNDAQEFDCYRQLALKKQPEHDNEPAPESFKGTFSEFRSELFSADKGLKEAFTKYETREGQVRMMDKVDHAFHHNEHVLIEAGTGTGKSLAYLLPAVLYAHETDQAVVISTQTIPLQDQLLMRDLPLLERLLPFPVDVALLKGRSHYLCLRKFEQSLRTISDDTYDVRLMKAQILVWLTETDYGDVEELNLSSGGRGFWFEVQSDAKSDLGKFSPWFSRCFYHRARRRAREAHLVITNHALLLTDLVHDQALLPSYSHAVIDEAHHLVEAASEHLGMKADYVTFSYLLQRIGLDHDHGIQPHLSRILEEYGISSKQLHDELIISLTAIKDEIDELFRMLNDYVTYKRKTGASDIGRISYRYRSFDESGSSWNAILECTMRVHMFAKDIRIRFDTLIKQFLDIKDQISYVDHGLVTDSERLVDALMEEEQYLYELLLEADPEFVYWIEIEPRGARNATFIYSKPIQVADRLADQFFAKKKSVVLTSATLSINGSFDYQLEQLGLEDFGAKVYTIESPFSYKDQARLLIPKDMPAIKEVGEKQFAMDAAIKVWRIAERKRGKMLVLFTSYEMLKMVYDYIKDLSEYEPMPLIGQGITSGSRAKLIKSFKQAEEAILFGTSSFWEGIDLPGDELTSLVIVRLPFSPPDQPLLQAQLERAKEAGKSPFMDVSLPQAIIRFKQGFGRLIRTKEDKGCVFVLDRRISTTRYGSQFIKSLPDVPVDEHKLEVLLDRYEDFL</sequence>
<keyword evidence="3 6" id="KW-0378">Hydrolase</keyword>
<dbReference type="InterPro" id="IPR013520">
    <property type="entry name" value="Ribonucl_H"/>
</dbReference>
<dbReference type="GO" id="GO:0005524">
    <property type="term" value="F:ATP binding"/>
    <property type="evidence" value="ECO:0007669"/>
    <property type="project" value="UniProtKB-UniRule"/>
</dbReference>
<dbReference type="CDD" id="cd06127">
    <property type="entry name" value="DEDDh"/>
    <property type="match status" value="1"/>
</dbReference>
<evidence type="ECO:0000259" key="10">
    <source>
        <dbReference type="PROSITE" id="PS51194"/>
    </source>
</evidence>
<dbReference type="NCBIfam" id="TIGR01407">
    <property type="entry name" value="dinG_rel"/>
    <property type="match status" value="1"/>
</dbReference>
<dbReference type="Gene3D" id="3.30.420.10">
    <property type="entry name" value="Ribonuclease H-like superfamily/Ribonuclease H"/>
    <property type="match status" value="1"/>
</dbReference>
<dbReference type="InterPro" id="IPR006555">
    <property type="entry name" value="ATP-dep_Helicase_C"/>
</dbReference>
<dbReference type="GO" id="GO:0003887">
    <property type="term" value="F:DNA-directed DNA polymerase activity"/>
    <property type="evidence" value="ECO:0007669"/>
    <property type="project" value="InterPro"/>
</dbReference>
<dbReference type="Gene3D" id="3.40.50.300">
    <property type="entry name" value="P-loop containing nucleotide triphosphate hydrolases"/>
    <property type="match status" value="2"/>
</dbReference>
<feature type="domain" description="Helicase ATP-binding" evidence="8">
    <location>
        <begin position="275"/>
        <end position="551"/>
    </location>
</feature>
<dbReference type="FunFam" id="3.30.420.10:FF:000045">
    <property type="entry name" value="3'-5' exonuclease DinG"/>
    <property type="match status" value="1"/>
</dbReference>
<dbReference type="InterPro" id="IPR014013">
    <property type="entry name" value="Helic_SF1/SF2_ATP-bd_DinG/Rad3"/>
</dbReference>
<dbReference type="SMART" id="SM00487">
    <property type="entry name" value="DEXDc"/>
    <property type="match status" value="1"/>
</dbReference>
<evidence type="ECO:0000259" key="9">
    <source>
        <dbReference type="PROSITE" id="PS51193"/>
    </source>
</evidence>
<evidence type="ECO:0000256" key="2">
    <source>
        <dbReference type="ARBA" id="ARBA00022741"/>
    </source>
</evidence>
<dbReference type="GO" id="GO:0006260">
    <property type="term" value="P:DNA replication"/>
    <property type="evidence" value="ECO:0007669"/>
    <property type="project" value="InterPro"/>
</dbReference>
<dbReference type="PROSITE" id="PS51192">
    <property type="entry name" value="HELICASE_ATP_BIND_1"/>
    <property type="match status" value="1"/>
</dbReference>
<dbReference type="SMART" id="SM00491">
    <property type="entry name" value="HELICc2"/>
    <property type="match status" value="1"/>
</dbReference>
<evidence type="ECO:0000313" key="11">
    <source>
        <dbReference type="EMBL" id="MDV2884364.1"/>
    </source>
</evidence>
<dbReference type="GO" id="GO:0008408">
    <property type="term" value="F:3'-5' exonuclease activity"/>
    <property type="evidence" value="ECO:0007669"/>
    <property type="project" value="UniProtKB-UniRule"/>
</dbReference>
<feature type="binding site" evidence="6">
    <location>
        <begin position="288"/>
        <end position="295"/>
    </location>
    <ligand>
        <name>ATP</name>
        <dbReference type="ChEBI" id="CHEBI:30616"/>
    </ligand>
</feature>
<keyword evidence="1 6" id="KW-0540">Nuclease</keyword>
<dbReference type="SUPFAM" id="SSF53098">
    <property type="entry name" value="Ribonuclease H-like"/>
    <property type="match status" value="1"/>
</dbReference>
<dbReference type="NCBIfam" id="NF005981">
    <property type="entry name" value="PRK08074.1"/>
    <property type="match status" value="1"/>
</dbReference>
<protein>
    <recommendedName>
        <fullName evidence="6 7">3'-5' exonuclease DinG</fullName>
        <ecNumber evidence="6 7">3.1.-.-</ecNumber>
    </recommendedName>
</protein>
<reference evidence="11" key="1">
    <citation type="submission" date="2023-10" db="EMBL/GenBank/DDBJ databases">
        <title>Screening of Alkalihalophilus pseudofirmusBZ-TG-HK211 and Its Alleviation of Salt Stress on Rapeseed Growth.</title>
        <authorList>
            <person name="Zhao B."/>
            <person name="Guo T."/>
        </authorList>
    </citation>
    <scope>NUCLEOTIDE SEQUENCE</scope>
    <source>
        <strain evidence="11">BZ-TG-HK211</strain>
    </source>
</reference>
<dbReference type="InterPro" id="IPR006310">
    <property type="entry name" value="DinG"/>
</dbReference>
<dbReference type="InterPro" id="IPR036397">
    <property type="entry name" value="RNaseH_sf"/>
</dbReference>
<dbReference type="Pfam" id="PF13307">
    <property type="entry name" value="Helicase_C_2"/>
    <property type="match status" value="1"/>
</dbReference>
<dbReference type="SUPFAM" id="SSF52540">
    <property type="entry name" value="P-loop containing nucleoside triphosphate hydrolases"/>
    <property type="match status" value="1"/>
</dbReference>
<proteinExistence type="inferred from homology"/>
<dbReference type="InterPro" id="IPR001650">
    <property type="entry name" value="Helicase_C-like"/>
</dbReference>
<dbReference type="PROSITE" id="PS51194">
    <property type="entry name" value="HELICASE_CTER"/>
    <property type="match status" value="1"/>
</dbReference>
<dbReference type="PANTHER" id="PTHR11472">
    <property type="entry name" value="DNA REPAIR DEAD HELICASE RAD3/XP-D SUBFAMILY MEMBER"/>
    <property type="match status" value="1"/>
</dbReference>
<feature type="short sequence motif" description="DEAH box" evidence="6">
    <location>
        <begin position="468"/>
        <end position="471"/>
    </location>
</feature>
<name>A0AAJ2KTE9_ALKPS</name>
<dbReference type="InterPro" id="IPR045028">
    <property type="entry name" value="DinG/Rad3-like"/>
</dbReference>
<keyword evidence="11" id="KW-0347">Helicase</keyword>
<dbReference type="Pfam" id="PF00929">
    <property type="entry name" value="RNase_T"/>
    <property type="match status" value="1"/>
</dbReference>
<dbReference type="PROSITE" id="PS51193">
    <property type="entry name" value="HELICASE_ATP_BIND_2"/>
    <property type="match status" value="1"/>
</dbReference>
<evidence type="ECO:0000256" key="7">
    <source>
        <dbReference type="RuleBase" id="RU364106"/>
    </source>
</evidence>
<dbReference type="EMBL" id="JAWJAY010000001">
    <property type="protein sequence ID" value="MDV2884364.1"/>
    <property type="molecule type" value="Genomic_DNA"/>
</dbReference>
<evidence type="ECO:0000256" key="6">
    <source>
        <dbReference type="HAMAP-Rule" id="MF_02206"/>
    </source>
</evidence>
<dbReference type="GO" id="GO:0016818">
    <property type="term" value="F:hydrolase activity, acting on acid anhydrides, in phosphorus-containing anhydrides"/>
    <property type="evidence" value="ECO:0007669"/>
    <property type="project" value="InterPro"/>
</dbReference>
<dbReference type="InterPro" id="IPR012337">
    <property type="entry name" value="RNaseH-like_sf"/>
</dbReference>
<evidence type="ECO:0000256" key="4">
    <source>
        <dbReference type="ARBA" id="ARBA00022839"/>
    </source>
</evidence>
<evidence type="ECO:0000256" key="5">
    <source>
        <dbReference type="ARBA" id="ARBA00022840"/>
    </source>
</evidence>
<dbReference type="HAMAP" id="MF_02206">
    <property type="entry name" value="DinG_exonucl"/>
    <property type="match status" value="1"/>
</dbReference>
<comment type="similarity">
    <text evidence="6 7">Belongs to the helicase family. DinG subfamily. Type 2 sub-subfamily.</text>
</comment>